<dbReference type="EMBL" id="JAEVFJ010000016">
    <property type="protein sequence ID" value="KAH8100306.1"/>
    <property type="molecule type" value="Genomic_DNA"/>
</dbReference>
<dbReference type="GO" id="GO:0004386">
    <property type="term" value="F:helicase activity"/>
    <property type="evidence" value="ECO:0007669"/>
    <property type="project" value="UniProtKB-KW"/>
</dbReference>
<dbReference type="Pfam" id="PF22527">
    <property type="entry name" value="DEXQc_Suv3"/>
    <property type="match status" value="2"/>
</dbReference>
<sequence>MRWRSSVARQSPREFVPRQFDKPQPSWTSRDQKETFAELRREPITPTLKELPSLLSQLAPHWSTSGFVRSRFVRFGIPPGDVPRVINAFLRALKTNSVLATLEYPKDTLQRICYDLRDTDKPRDIDRALTRLFYEWASHPSSEPLLIPSVPLSTIQSIRELFRCANLSNFPSWFENTRAHAPRKVIMHVGPTNSGKTHNALRALAAAKRGCYAGPLRLLAHEIFARLNSGQIVPLGVDPTEPIEPDPNTNIDAGDVAVVVRKDGDPRYARPCNLVTGEERIVVEENSPLVSCTVEMVSTMFELDVMVIDEIQMLADPERGGAWTVAVVGANCRELHLCGEEAAVPLVKELLRNTGDEIIVNRYERLTPLRVADKHVEDLKGIQKGDCVVAFSRSTIFATKAMIEKETGLKCAIVYGGLPAEVRNEQAKLFNDPDSGYDVLVGSDAIGMGLNLKIKRIIFSAVRKSDGKKKVLISAPQIKQIAGRAGRFGLHADDDAGGVVTSLDAADLPIIREALALPPTPLLHARVRLMEDVRNLIIGALPPSSPSAVVAEVAQFVSKLDPCYVPEETDQEMLGATELEKAIHGGSVLSREELYYLMQAPVSWRHESAMKCMLKFVEMFQRDVRVDVKKALEEVGLLKSYETVVRVSKKEKPTRAEVRHAVNSLFELEILHKMLCAYMWLAWRLQIGFGDREVATEMKAETEKAIYWVLQATSGKGSVGLYSPYTKYPPNPTQPGAGGDGKGGRPWQRRQVDHSAPFDLFNAGNKRRSTGLHTPGRA</sequence>
<dbReference type="GO" id="GO:0016787">
    <property type="term" value="F:hydrolase activity"/>
    <property type="evidence" value="ECO:0007669"/>
    <property type="project" value="UniProtKB-KW"/>
</dbReference>
<dbReference type="Pfam" id="PF00271">
    <property type="entry name" value="Helicase_C"/>
    <property type="match status" value="1"/>
</dbReference>
<evidence type="ECO:0000256" key="2">
    <source>
        <dbReference type="ARBA" id="ARBA00022801"/>
    </source>
</evidence>
<keyword evidence="4" id="KW-0067">ATP-binding</keyword>
<evidence type="ECO:0000313" key="7">
    <source>
        <dbReference type="EMBL" id="KAH8100306.1"/>
    </source>
</evidence>
<dbReference type="OrthoDB" id="6692397at2759"/>
<protein>
    <submittedName>
        <fullName evidence="7">P-loop containing nucleoside triphosphate hydrolase protein</fullName>
    </submittedName>
</protein>
<dbReference type="InterPro" id="IPR001650">
    <property type="entry name" value="Helicase_C-like"/>
</dbReference>
<feature type="domain" description="Helicase C-terminal" evidence="6">
    <location>
        <begin position="346"/>
        <end position="534"/>
    </location>
</feature>
<comment type="caution">
    <text evidence="7">The sequence shown here is derived from an EMBL/GenBank/DDBJ whole genome shotgun (WGS) entry which is preliminary data.</text>
</comment>
<dbReference type="GO" id="GO:0000965">
    <property type="term" value="P:mitochondrial RNA 3'-end processing"/>
    <property type="evidence" value="ECO:0007669"/>
    <property type="project" value="TreeGrafter"/>
</dbReference>
<organism evidence="7 8">
    <name type="scientific">Cristinia sonorae</name>
    <dbReference type="NCBI Taxonomy" id="1940300"/>
    <lineage>
        <taxon>Eukaryota</taxon>
        <taxon>Fungi</taxon>
        <taxon>Dikarya</taxon>
        <taxon>Basidiomycota</taxon>
        <taxon>Agaricomycotina</taxon>
        <taxon>Agaricomycetes</taxon>
        <taxon>Agaricomycetidae</taxon>
        <taxon>Agaricales</taxon>
        <taxon>Pleurotineae</taxon>
        <taxon>Stephanosporaceae</taxon>
        <taxon>Cristinia</taxon>
    </lineage>
</organism>
<dbReference type="CDD" id="cd18805">
    <property type="entry name" value="SF2_C_suv3"/>
    <property type="match status" value="1"/>
</dbReference>
<dbReference type="PROSITE" id="PS51194">
    <property type="entry name" value="HELICASE_CTER"/>
    <property type="match status" value="1"/>
</dbReference>
<keyword evidence="2 7" id="KW-0378">Hydrolase</keyword>
<feature type="compositionally biased region" description="Basic and acidic residues" evidence="5">
    <location>
        <begin position="11"/>
        <end position="21"/>
    </location>
</feature>
<name>A0A8K0UNT6_9AGAR</name>
<keyword evidence="3" id="KW-0347">Helicase</keyword>
<dbReference type="FunFam" id="3.40.50.300:FF:000957">
    <property type="entry name" value="ATP-dependent RNA helicase SUV3L, mitochondrial"/>
    <property type="match status" value="1"/>
</dbReference>
<dbReference type="Pfam" id="PF12513">
    <property type="entry name" value="SUV3_C"/>
    <property type="match status" value="1"/>
</dbReference>
<dbReference type="AlphaFoldDB" id="A0A8K0UNT6"/>
<proteinExistence type="predicted"/>
<feature type="region of interest" description="Disordered" evidence="5">
    <location>
        <begin position="1"/>
        <end position="33"/>
    </location>
</feature>
<dbReference type="InterPro" id="IPR050699">
    <property type="entry name" value="RNA-DNA_Helicase"/>
</dbReference>
<dbReference type="GO" id="GO:0005524">
    <property type="term" value="F:ATP binding"/>
    <property type="evidence" value="ECO:0007669"/>
    <property type="project" value="UniProtKB-KW"/>
</dbReference>
<feature type="region of interest" description="Disordered" evidence="5">
    <location>
        <begin position="725"/>
        <end position="778"/>
    </location>
</feature>
<dbReference type="Proteomes" id="UP000813824">
    <property type="component" value="Unassembled WGS sequence"/>
</dbReference>
<dbReference type="GO" id="GO:0045025">
    <property type="term" value="C:mitochondrial degradosome"/>
    <property type="evidence" value="ECO:0007669"/>
    <property type="project" value="TreeGrafter"/>
</dbReference>
<dbReference type="SMART" id="SM00490">
    <property type="entry name" value="HELICc"/>
    <property type="match status" value="1"/>
</dbReference>
<dbReference type="InterPro" id="IPR022192">
    <property type="entry name" value="SUV3_C"/>
</dbReference>
<reference evidence="7" key="1">
    <citation type="journal article" date="2021" name="New Phytol.">
        <title>Evolutionary innovations through gain and loss of genes in the ectomycorrhizal Boletales.</title>
        <authorList>
            <person name="Wu G."/>
            <person name="Miyauchi S."/>
            <person name="Morin E."/>
            <person name="Kuo A."/>
            <person name="Drula E."/>
            <person name="Varga T."/>
            <person name="Kohler A."/>
            <person name="Feng B."/>
            <person name="Cao Y."/>
            <person name="Lipzen A."/>
            <person name="Daum C."/>
            <person name="Hundley H."/>
            <person name="Pangilinan J."/>
            <person name="Johnson J."/>
            <person name="Barry K."/>
            <person name="LaButti K."/>
            <person name="Ng V."/>
            <person name="Ahrendt S."/>
            <person name="Min B."/>
            <person name="Choi I.G."/>
            <person name="Park H."/>
            <person name="Plett J.M."/>
            <person name="Magnuson J."/>
            <person name="Spatafora J.W."/>
            <person name="Nagy L.G."/>
            <person name="Henrissat B."/>
            <person name="Grigoriev I.V."/>
            <person name="Yang Z.L."/>
            <person name="Xu J."/>
            <person name="Martin F.M."/>
        </authorList>
    </citation>
    <scope>NUCLEOTIDE SEQUENCE</scope>
    <source>
        <strain evidence="7">KKN 215</strain>
    </source>
</reference>
<evidence type="ECO:0000256" key="3">
    <source>
        <dbReference type="ARBA" id="ARBA00022806"/>
    </source>
</evidence>
<accession>A0A8K0UNT6</accession>
<dbReference type="InterPro" id="IPR027417">
    <property type="entry name" value="P-loop_NTPase"/>
</dbReference>
<evidence type="ECO:0000256" key="1">
    <source>
        <dbReference type="ARBA" id="ARBA00022741"/>
    </source>
</evidence>
<dbReference type="Gene3D" id="3.40.50.300">
    <property type="entry name" value="P-loop containing nucleotide triphosphate hydrolases"/>
    <property type="match status" value="2"/>
</dbReference>
<evidence type="ECO:0000256" key="4">
    <source>
        <dbReference type="ARBA" id="ARBA00022840"/>
    </source>
</evidence>
<gene>
    <name evidence="7" type="ORF">BXZ70DRAFT_893719</name>
</gene>
<dbReference type="PANTHER" id="PTHR12131:SF1">
    <property type="entry name" value="ATP-DEPENDENT RNA HELICASE SUPV3L1, MITOCHONDRIAL-RELATED"/>
    <property type="match status" value="1"/>
</dbReference>
<dbReference type="PANTHER" id="PTHR12131">
    <property type="entry name" value="ATP-DEPENDENT RNA AND DNA HELICASE"/>
    <property type="match status" value="1"/>
</dbReference>
<evidence type="ECO:0000256" key="5">
    <source>
        <dbReference type="SAM" id="MobiDB-lite"/>
    </source>
</evidence>
<dbReference type="InterPro" id="IPR055206">
    <property type="entry name" value="DEXQc_SUV3"/>
</dbReference>
<evidence type="ECO:0000313" key="8">
    <source>
        <dbReference type="Proteomes" id="UP000813824"/>
    </source>
</evidence>
<evidence type="ECO:0000259" key="6">
    <source>
        <dbReference type="PROSITE" id="PS51194"/>
    </source>
</evidence>
<dbReference type="Gene3D" id="1.20.58.1080">
    <property type="match status" value="1"/>
</dbReference>
<dbReference type="SUPFAM" id="SSF52540">
    <property type="entry name" value="P-loop containing nucleoside triphosphate hydrolases"/>
    <property type="match status" value="1"/>
</dbReference>
<keyword evidence="8" id="KW-1185">Reference proteome</keyword>
<keyword evidence="1" id="KW-0547">Nucleotide-binding</keyword>